<evidence type="ECO:0000313" key="3">
    <source>
        <dbReference type="Proteomes" id="UP000799118"/>
    </source>
</evidence>
<evidence type="ECO:0000313" key="2">
    <source>
        <dbReference type="EMBL" id="KAE9402090.1"/>
    </source>
</evidence>
<dbReference type="AlphaFoldDB" id="A0A6A4HWJ0"/>
<dbReference type="Proteomes" id="UP000799118">
    <property type="component" value="Unassembled WGS sequence"/>
</dbReference>
<name>A0A6A4HWJ0_9AGAR</name>
<feature type="region of interest" description="Disordered" evidence="1">
    <location>
        <begin position="68"/>
        <end position="119"/>
    </location>
</feature>
<evidence type="ECO:0000256" key="1">
    <source>
        <dbReference type="SAM" id="MobiDB-lite"/>
    </source>
</evidence>
<feature type="compositionally biased region" description="Low complexity" evidence="1">
    <location>
        <begin position="84"/>
        <end position="119"/>
    </location>
</feature>
<protein>
    <submittedName>
        <fullName evidence="2">Uncharacterized protein</fullName>
    </submittedName>
</protein>
<gene>
    <name evidence="2" type="ORF">BT96DRAFT_937400</name>
</gene>
<proteinExistence type="predicted"/>
<sequence>MPQFTPRQQDAMCAIRDHVRFWRMRRKMTKKFNQQTENELLELGHLQAFIRDELLPILEGADLQDIPHISSSSKSDSTSDSHRSSSSPSTASVSMSTGSEASSSEPSSLSSDSDSMTGAFADDEYEDDELDGYGFSEADMAAKSGHDVIEYVKSLYRTRYRKPWDNYKRPPDTLLHVLHISLAGTQYFTPVKGLLFFS</sequence>
<reference evidence="2" key="1">
    <citation type="journal article" date="2019" name="Environ. Microbiol.">
        <title>Fungal ecological strategies reflected in gene transcription - a case study of two litter decomposers.</title>
        <authorList>
            <person name="Barbi F."/>
            <person name="Kohler A."/>
            <person name="Barry K."/>
            <person name="Baskaran P."/>
            <person name="Daum C."/>
            <person name="Fauchery L."/>
            <person name="Ihrmark K."/>
            <person name="Kuo A."/>
            <person name="LaButti K."/>
            <person name="Lipzen A."/>
            <person name="Morin E."/>
            <person name="Grigoriev I.V."/>
            <person name="Henrissat B."/>
            <person name="Lindahl B."/>
            <person name="Martin F."/>
        </authorList>
    </citation>
    <scope>NUCLEOTIDE SEQUENCE</scope>
    <source>
        <strain evidence="2">JB14</strain>
    </source>
</reference>
<dbReference type="EMBL" id="ML769438">
    <property type="protein sequence ID" value="KAE9402090.1"/>
    <property type="molecule type" value="Genomic_DNA"/>
</dbReference>
<accession>A0A6A4HWJ0</accession>
<keyword evidence="3" id="KW-1185">Reference proteome</keyword>
<organism evidence="2 3">
    <name type="scientific">Gymnopus androsaceus JB14</name>
    <dbReference type="NCBI Taxonomy" id="1447944"/>
    <lineage>
        <taxon>Eukaryota</taxon>
        <taxon>Fungi</taxon>
        <taxon>Dikarya</taxon>
        <taxon>Basidiomycota</taxon>
        <taxon>Agaricomycotina</taxon>
        <taxon>Agaricomycetes</taxon>
        <taxon>Agaricomycetidae</taxon>
        <taxon>Agaricales</taxon>
        <taxon>Marasmiineae</taxon>
        <taxon>Omphalotaceae</taxon>
        <taxon>Gymnopus</taxon>
    </lineage>
</organism>